<reference evidence="6" key="1">
    <citation type="submission" date="2021-02" db="EMBL/GenBank/DDBJ databases">
        <authorList>
            <person name="Nowell W R."/>
        </authorList>
    </citation>
    <scope>NUCLEOTIDE SEQUENCE</scope>
    <source>
        <strain evidence="6">Ploen Becks lab</strain>
    </source>
</reference>
<accession>A0A813UW69</accession>
<dbReference type="CDD" id="cd01100">
    <property type="entry name" value="APPLE_Factor_XI_like"/>
    <property type="match status" value="1"/>
</dbReference>
<dbReference type="GO" id="GO:0006508">
    <property type="term" value="P:proteolysis"/>
    <property type="evidence" value="ECO:0007669"/>
    <property type="project" value="InterPro"/>
</dbReference>
<proteinExistence type="predicted"/>
<dbReference type="SMART" id="SM00223">
    <property type="entry name" value="APPLE"/>
    <property type="match status" value="2"/>
</dbReference>
<sequence length="237" mass="25052">MKKLILLLNLLGIVLSQSCSYEANIDYFGNDLSNYPTFTTSIDACCALCSSTSGCAAWTFLPSTGACWVKYAVGSRRYMSDGRYSGVRQSVLTTVKPTTLPPTYHTVTTVAPVTTAAPVTTTPATTAAPITTIPTTTGTTTPATTAPSTSTTTSTQSTTTKVSGCFIENDINYAGYDLRGVGSVPLASDCCNLCGADPQCQAWSYYVEYQYCYLKTSGNGPKDPYPGMLSGVVKVRA</sequence>
<evidence type="ECO:0000256" key="2">
    <source>
        <dbReference type="ARBA" id="ARBA00023157"/>
    </source>
</evidence>
<dbReference type="AlphaFoldDB" id="A0A813UW69"/>
<evidence type="ECO:0000256" key="4">
    <source>
        <dbReference type="SAM" id="SignalP"/>
    </source>
</evidence>
<dbReference type="EMBL" id="CAJNOC010001075">
    <property type="protein sequence ID" value="CAF0832535.1"/>
    <property type="molecule type" value="Genomic_DNA"/>
</dbReference>
<name>A0A813UW69_9BILA</name>
<feature type="domain" description="Apple" evidence="5">
    <location>
        <begin position="165"/>
        <end position="235"/>
    </location>
</feature>
<comment type="caution">
    <text evidence="6">The sequence shown here is derived from an EMBL/GenBank/DDBJ whole genome shotgun (WGS) entry which is preliminary data.</text>
</comment>
<gene>
    <name evidence="6" type="ORF">OXX778_LOCUS8043</name>
</gene>
<evidence type="ECO:0000256" key="3">
    <source>
        <dbReference type="SAM" id="MobiDB-lite"/>
    </source>
</evidence>
<dbReference type="SUPFAM" id="SSF57414">
    <property type="entry name" value="Hairpin loop containing domain-like"/>
    <property type="match status" value="1"/>
</dbReference>
<keyword evidence="1" id="KW-0677">Repeat</keyword>
<dbReference type="Proteomes" id="UP000663879">
    <property type="component" value="Unassembled WGS sequence"/>
</dbReference>
<dbReference type="InterPro" id="IPR003609">
    <property type="entry name" value="Pan_app"/>
</dbReference>
<dbReference type="Gene3D" id="3.50.4.10">
    <property type="entry name" value="Hepatocyte Growth Factor"/>
    <property type="match status" value="2"/>
</dbReference>
<evidence type="ECO:0000256" key="1">
    <source>
        <dbReference type="ARBA" id="ARBA00022737"/>
    </source>
</evidence>
<protein>
    <recommendedName>
        <fullName evidence="5">Apple domain-containing protein</fullName>
    </recommendedName>
</protein>
<evidence type="ECO:0000259" key="5">
    <source>
        <dbReference type="SMART" id="SM00223"/>
    </source>
</evidence>
<feature type="region of interest" description="Disordered" evidence="3">
    <location>
        <begin position="129"/>
        <end position="155"/>
    </location>
</feature>
<dbReference type="PROSITE" id="PS51257">
    <property type="entry name" value="PROKAR_LIPOPROTEIN"/>
    <property type="match status" value="1"/>
</dbReference>
<keyword evidence="2" id="KW-1015">Disulfide bond</keyword>
<keyword evidence="4" id="KW-0732">Signal</keyword>
<evidence type="ECO:0000313" key="7">
    <source>
        <dbReference type="Proteomes" id="UP000663879"/>
    </source>
</evidence>
<feature type="signal peptide" evidence="4">
    <location>
        <begin position="1"/>
        <end position="16"/>
    </location>
</feature>
<feature type="chain" id="PRO_5033053598" description="Apple domain-containing protein" evidence="4">
    <location>
        <begin position="17"/>
        <end position="237"/>
    </location>
</feature>
<dbReference type="Pfam" id="PF14295">
    <property type="entry name" value="PAN_4"/>
    <property type="match status" value="2"/>
</dbReference>
<evidence type="ECO:0000313" key="6">
    <source>
        <dbReference type="EMBL" id="CAF0832535.1"/>
    </source>
</evidence>
<dbReference type="OrthoDB" id="148079at2759"/>
<keyword evidence="7" id="KW-1185">Reference proteome</keyword>
<feature type="domain" description="Apple" evidence="5">
    <location>
        <begin position="19"/>
        <end position="90"/>
    </location>
</feature>
<organism evidence="6 7">
    <name type="scientific">Brachionus calyciflorus</name>
    <dbReference type="NCBI Taxonomy" id="104777"/>
    <lineage>
        <taxon>Eukaryota</taxon>
        <taxon>Metazoa</taxon>
        <taxon>Spiralia</taxon>
        <taxon>Gnathifera</taxon>
        <taxon>Rotifera</taxon>
        <taxon>Eurotatoria</taxon>
        <taxon>Monogononta</taxon>
        <taxon>Pseudotrocha</taxon>
        <taxon>Ploima</taxon>
        <taxon>Brachionidae</taxon>
        <taxon>Brachionus</taxon>
    </lineage>
</organism>
<dbReference type="InterPro" id="IPR000177">
    <property type="entry name" value="Apple"/>
</dbReference>
<dbReference type="GO" id="GO:0005576">
    <property type="term" value="C:extracellular region"/>
    <property type="evidence" value="ECO:0007669"/>
    <property type="project" value="InterPro"/>
</dbReference>